<accession>A0AAD9PZB5</accession>
<proteinExistence type="predicted"/>
<dbReference type="AlphaFoldDB" id="A0AAD9PZB5"/>
<evidence type="ECO:0000313" key="2">
    <source>
        <dbReference type="Proteomes" id="UP001249851"/>
    </source>
</evidence>
<dbReference type="Proteomes" id="UP001249851">
    <property type="component" value="Unassembled WGS sequence"/>
</dbReference>
<organism evidence="1 2">
    <name type="scientific">Acropora cervicornis</name>
    <name type="common">Staghorn coral</name>
    <dbReference type="NCBI Taxonomy" id="6130"/>
    <lineage>
        <taxon>Eukaryota</taxon>
        <taxon>Metazoa</taxon>
        <taxon>Cnidaria</taxon>
        <taxon>Anthozoa</taxon>
        <taxon>Hexacorallia</taxon>
        <taxon>Scleractinia</taxon>
        <taxon>Astrocoeniina</taxon>
        <taxon>Acroporidae</taxon>
        <taxon>Acropora</taxon>
    </lineage>
</organism>
<gene>
    <name evidence="1" type="ORF">P5673_027118</name>
</gene>
<evidence type="ECO:0000313" key="1">
    <source>
        <dbReference type="EMBL" id="KAK2551877.1"/>
    </source>
</evidence>
<name>A0AAD9PZB5_ACRCE</name>
<comment type="caution">
    <text evidence="1">The sequence shown here is derived from an EMBL/GenBank/DDBJ whole genome shotgun (WGS) entry which is preliminary data.</text>
</comment>
<protein>
    <submittedName>
        <fullName evidence="1">Uncharacterized protein</fullName>
    </submittedName>
</protein>
<reference evidence="1" key="1">
    <citation type="journal article" date="2023" name="G3 (Bethesda)">
        <title>Whole genome assembly and annotation of the endangered Caribbean coral Acropora cervicornis.</title>
        <authorList>
            <person name="Selwyn J.D."/>
            <person name="Vollmer S.V."/>
        </authorList>
    </citation>
    <scope>NUCLEOTIDE SEQUENCE</scope>
    <source>
        <strain evidence="1">K2</strain>
    </source>
</reference>
<sequence length="163" mass="17877">MESQLIESEFEMQNEGNAEITLESFEANIDSQIEMQMRGEQQIGSLQTSSDVEGEQFVGYEGSTVTQETQNVQILEMSAEGTMQLSGQEIYYDGGFISKAAIGCGEGQELETTMQGMEAIEAQSGGIMKQEMQLKMNGQVTEMKAISMEGGVMASHEMRRASK</sequence>
<reference evidence="1" key="2">
    <citation type="journal article" date="2023" name="Science">
        <title>Genomic signatures of disease resistance in endangered staghorn corals.</title>
        <authorList>
            <person name="Vollmer S.V."/>
            <person name="Selwyn J.D."/>
            <person name="Despard B.A."/>
            <person name="Roesel C.L."/>
        </authorList>
    </citation>
    <scope>NUCLEOTIDE SEQUENCE</scope>
    <source>
        <strain evidence="1">K2</strain>
    </source>
</reference>
<keyword evidence="2" id="KW-1185">Reference proteome</keyword>
<dbReference type="EMBL" id="JARQWQ010000092">
    <property type="protein sequence ID" value="KAK2551877.1"/>
    <property type="molecule type" value="Genomic_DNA"/>
</dbReference>